<name>A0AAE1TPT3_9EUCA</name>
<feature type="compositionally biased region" description="Basic and acidic residues" evidence="1">
    <location>
        <begin position="17"/>
        <end position="36"/>
    </location>
</feature>
<evidence type="ECO:0000256" key="1">
    <source>
        <dbReference type="SAM" id="MobiDB-lite"/>
    </source>
</evidence>
<evidence type="ECO:0000313" key="2">
    <source>
        <dbReference type="EMBL" id="KAK4291109.1"/>
    </source>
</evidence>
<keyword evidence="3" id="KW-1185">Reference proteome</keyword>
<dbReference type="AlphaFoldDB" id="A0AAE1TPT3"/>
<comment type="caution">
    <text evidence="2">The sequence shown here is derived from an EMBL/GenBank/DDBJ whole genome shotgun (WGS) entry which is preliminary data.</text>
</comment>
<protein>
    <submittedName>
        <fullName evidence="2">Uncharacterized protein</fullName>
    </submittedName>
</protein>
<dbReference type="Proteomes" id="UP001292094">
    <property type="component" value="Unassembled WGS sequence"/>
</dbReference>
<accession>A0AAE1TPT3</accession>
<dbReference type="EMBL" id="JAWZYT010005259">
    <property type="protein sequence ID" value="KAK4291109.1"/>
    <property type="molecule type" value="Genomic_DNA"/>
</dbReference>
<proteinExistence type="predicted"/>
<gene>
    <name evidence="2" type="ORF">Pmani_036038</name>
</gene>
<reference evidence="2" key="1">
    <citation type="submission" date="2023-11" db="EMBL/GenBank/DDBJ databases">
        <title>Genome assemblies of two species of porcelain crab, Petrolisthes cinctipes and Petrolisthes manimaculis (Anomura: Porcellanidae).</title>
        <authorList>
            <person name="Angst P."/>
        </authorList>
    </citation>
    <scope>NUCLEOTIDE SEQUENCE</scope>
    <source>
        <strain evidence="2">PB745_02</strain>
        <tissue evidence="2">Gill</tissue>
    </source>
</reference>
<evidence type="ECO:0000313" key="3">
    <source>
        <dbReference type="Proteomes" id="UP001292094"/>
    </source>
</evidence>
<feature type="region of interest" description="Disordered" evidence="1">
    <location>
        <begin position="1"/>
        <end position="50"/>
    </location>
</feature>
<organism evidence="2 3">
    <name type="scientific">Petrolisthes manimaculis</name>
    <dbReference type="NCBI Taxonomy" id="1843537"/>
    <lineage>
        <taxon>Eukaryota</taxon>
        <taxon>Metazoa</taxon>
        <taxon>Ecdysozoa</taxon>
        <taxon>Arthropoda</taxon>
        <taxon>Crustacea</taxon>
        <taxon>Multicrustacea</taxon>
        <taxon>Malacostraca</taxon>
        <taxon>Eumalacostraca</taxon>
        <taxon>Eucarida</taxon>
        <taxon>Decapoda</taxon>
        <taxon>Pleocyemata</taxon>
        <taxon>Anomura</taxon>
        <taxon>Galatheoidea</taxon>
        <taxon>Porcellanidae</taxon>
        <taxon>Petrolisthes</taxon>
    </lineage>
</organism>
<sequence>MYRYPSGANSVGGGDVAGERGRKVEERGRKVERGDGEAGEGVSRTRDSTDDLTSLEDTCYWAQALYVPPPHHAFLPSSPSPFFISLFSCTLPRSYALYLRHLNPD</sequence>